<protein>
    <recommendedName>
        <fullName evidence="13">Glutathione transferase</fullName>
    </recommendedName>
</protein>
<evidence type="ECO:0000256" key="1">
    <source>
        <dbReference type="ARBA" id="ARBA00003468"/>
    </source>
</evidence>
<dbReference type="SUPFAM" id="SSF47616">
    <property type="entry name" value="GST C-terminal domain-like"/>
    <property type="match status" value="1"/>
</dbReference>
<feature type="region of interest" description="Disordered" evidence="7">
    <location>
        <begin position="213"/>
        <end position="256"/>
    </location>
</feature>
<dbReference type="FunFam" id="1.20.1050.10:FF:000006">
    <property type="entry name" value="Elongation factor 1 gamma"/>
    <property type="match status" value="1"/>
</dbReference>
<evidence type="ECO:0000256" key="7">
    <source>
        <dbReference type="SAM" id="MobiDB-lite"/>
    </source>
</evidence>
<accession>A0A5P1EIF5</accession>
<dbReference type="InterPro" id="IPR036282">
    <property type="entry name" value="Glutathione-S-Trfase_C_sf"/>
</dbReference>
<feature type="domain" description="EF-1-gamma C-terminal" evidence="8">
    <location>
        <begin position="253"/>
        <end position="279"/>
    </location>
</feature>
<evidence type="ECO:0000259" key="8">
    <source>
        <dbReference type="PROSITE" id="PS50040"/>
    </source>
</evidence>
<dbReference type="PROSITE" id="PS50040">
    <property type="entry name" value="EF1G_C"/>
    <property type="match status" value="1"/>
</dbReference>
<evidence type="ECO:0000313" key="12">
    <source>
        <dbReference type="Proteomes" id="UP000243459"/>
    </source>
</evidence>
<dbReference type="Gramene" id="ONK65554">
    <property type="protein sequence ID" value="ONK65554"/>
    <property type="gene ID" value="A4U43_C07F38290"/>
</dbReference>
<dbReference type="Proteomes" id="UP000243459">
    <property type="component" value="Chromosome 7"/>
</dbReference>
<sequence>MALVMHAANNKNAWKGLIAAEYSGVEVELARNFELGVSNRTPEFIKMNPMGKMPVLETPDGIVTESNTIARYVTCLKPDNPLYGSSLIENAKIEQWVDFAATELDPSIAGWVYPRVGFRPFIQGVEELSISNLKRIMEALNSHLASNTYLVGNSVTLADVVMTCNLHPGFNRVMTKSFTSQYPHVERYYWTLVNQPNFRKVMGEAKQAESILPLPSAQKPAQVAQTKEPEPEVKKVPAKDVSADKQEAPRPKLKNQLDLLPPSRMILDEWKRILGYVRS</sequence>
<comment type="function">
    <text evidence="1">Probably plays a role in anchoring the complex to other cellular components.</text>
</comment>
<comment type="similarity">
    <text evidence="6">Belongs to the GST superfamily.</text>
</comment>
<keyword evidence="12" id="KW-1185">Reference proteome</keyword>
<dbReference type="InterPro" id="IPR001662">
    <property type="entry name" value="EF1B_G_C"/>
</dbReference>
<evidence type="ECO:0000256" key="3">
    <source>
        <dbReference type="ARBA" id="ARBA00022768"/>
    </source>
</evidence>
<evidence type="ECO:0000259" key="10">
    <source>
        <dbReference type="PROSITE" id="PS50405"/>
    </source>
</evidence>
<dbReference type="GO" id="GO:0003746">
    <property type="term" value="F:translation elongation factor activity"/>
    <property type="evidence" value="ECO:0007669"/>
    <property type="project" value="UniProtKB-UniRule"/>
</dbReference>
<dbReference type="Gene3D" id="3.40.30.10">
    <property type="entry name" value="Glutaredoxin"/>
    <property type="match status" value="1"/>
</dbReference>
<dbReference type="InterPro" id="IPR044628">
    <property type="entry name" value="EF-1-gamma_plant"/>
</dbReference>
<keyword evidence="3 5" id="KW-0251">Elongation factor</keyword>
<dbReference type="SFLD" id="SFLDS00019">
    <property type="entry name" value="Glutathione_Transferase_(cytos"/>
    <property type="match status" value="1"/>
</dbReference>
<dbReference type="Pfam" id="PF00043">
    <property type="entry name" value="GST_C"/>
    <property type="match status" value="1"/>
</dbReference>
<organism evidence="11 12">
    <name type="scientific">Asparagus officinalis</name>
    <name type="common">Garden asparagus</name>
    <dbReference type="NCBI Taxonomy" id="4686"/>
    <lineage>
        <taxon>Eukaryota</taxon>
        <taxon>Viridiplantae</taxon>
        <taxon>Streptophyta</taxon>
        <taxon>Embryophyta</taxon>
        <taxon>Tracheophyta</taxon>
        <taxon>Spermatophyta</taxon>
        <taxon>Magnoliopsida</taxon>
        <taxon>Liliopsida</taxon>
        <taxon>Asparagales</taxon>
        <taxon>Asparagaceae</taxon>
        <taxon>Asparagoideae</taxon>
        <taxon>Asparagus</taxon>
    </lineage>
</organism>
<feature type="compositionally biased region" description="Basic and acidic residues" evidence="7">
    <location>
        <begin position="227"/>
        <end position="250"/>
    </location>
</feature>
<evidence type="ECO:0008006" key="13">
    <source>
        <dbReference type="Google" id="ProtNLM"/>
    </source>
</evidence>
<dbReference type="Gene3D" id="1.20.1050.10">
    <property type="match status" value="1"/>
</dbReference>
<dbReference type="EMBL" id="CM007387">
    <property type="protein sequence ID" value="ONK65554.1"/>
    <property type="molecule type" value="Genomic_DNA"/>
</dbReference>
<dbReference type="PROSITE" id="PS50404">
    <property type="entry name" value="GST_NTER"/>
    <property type="match status" value="1"/>
</dbReference>
<evidence type="ECO:0000313" key="11">
    <source>
        <dbReference type="EMBL" id="ONK65554.1"/>
    </source>
</evidence>
<dbReference type="InterPro" id="IPR010987">
    <property type="entry name" value="Glutathione-S-Trfase_C-like"/>
</dbReference>
<dbReference type="CDD" id="cd03181">
    <property type="entry name" value="GST_C_EF1Bgamma_like"/>
    <property type="match status" value="1"/>
</dbReference>
<dbReference type="PANTHER" id="PTHR44372">
    <property type="entry name" value="ELONGATION FACTOR 1-GAMMA 1-RELATED"/>
    <property type="match status" value="1"/>
</dbReference>
<dbReference type="Pfam" id="PF02798">
    <property type="entry name" value="GST_N"/>
    <property type="match status" value="1"/>
</dbReference>
<dbReference type="InterPro" id="IPR004046">
    <property type="entry name" value="GST_C"/>
</dbReference>
<name>A0A5P1EIF5_ASPOF</name>
<keyword evidence="4 5" id="KW-0648">Protein biosynthesis</keyword>
<dbReference type="InterPro" id="IPR036249">
    <property type="entry name" value="Thioredoxin-like_sf"/>
</dbReference>
<dbReference type="PROSITE" id="PS50405">
    <property type="entry name" value="GST_CTER"/>
    <property type="match status" value="1"/>
</dbReference>
<comment type="subunit">
    <text evidence="2">EF-1 is composed of four subunits: alpha, beta, delta, and gamma.</text>
</comment>
<dbReference type="InterPro" id="IPR040079">
    <property type="entry name" value="Glutathione_S-Trfase"/>
</dbReference>
<dbReference type="AlphaFoldDB" id="A0A5P1EIF5"/>
<dbReference type="SFLD" id="SFLDG00358">
    <property type="entry name" value="Main_(cytGST)"/>
    <property type="match status" value="1"/>
</dbReference>
<gene>
    <name evidence="11" type="ORF">A4U43_C07F38290</name>
</gene>
<reference evidence="12" key="1">
    <citation type="journal article" date="2017" name="Nat. Commun.">
        <title>The asparagus genome sheds light on the origin and evolution of a young Y chromosome.</title>
        <authorList>
            <person name="Harkess A."/>
            <person name="Zhou J."/>
            <person name="Xu C."/>
            <person name="Bowers J.E."/>
            <person name="Van der Hulst R."/>
            <person name="Ayyampalayam S."/>
            <person name="Mercati F."/>
            <person name="Riccardi P."/>
            <person name="McKain M.R."/>
            <person name="Kakrana A."/>
            <person name="Tang H."/>
            <person name="Ray J."/>
            <person name="Groenendijk J."/>
            <person name="Arikit S."/>
            <person name="Mathioni S.M."/>
            <person name="Nakano M."/>
            <person name="Shan H."/>
            <person name="Telgmann-Rauber A."/>
            <person name="Kanno A."/>
            <person name="Yue Z."/>
            <person name="Chen H."/>
            <person name="Li W."/>
            <person name="Chen Y."/>
            <person name="Xu X."/>
            <person name="Zhang Y."/>
            <person name="Luo S."/>
            <person name="Chen H."/>
            <person name="Gao J."/>
            <person name="Mao Z."/>
            <person name="Pires J.C."/>
            <person name="Luo M."/>
            <person name="Kudrna D."/>
            <person name="Wing R.A."/>
            <person name="Meyers B.C."/>
            <person name="Yi K."/>
            <person name="Kong H."/>
            <person name="Lavrijsen P."/>
            <person name="Sunseri F."/>
            <person name="Falavigna A."/>
            <person name="Ye Y."/>
            <person name="Leebens-Mack J.H."/>
            <person name="Chen G."/>
        </authorList>
    </citation>
    <scope>NUCLEOTIDE SEQUENCE [LARGE SCALE GENOMIC DNA]</scope>
    <source>
        <strain evidence="12">cv. DH0086</strain>
    </source>
</reference>
<evidence type="ECO:0000259" key="9">
    <source>
        <dbReference type="PROSITE" id="PS50404"/>
    </source>
</evidence>
<dbReference type="InterPro" id="IPR004045">
    <property type="entry name" value="Glutathione_S-Trfase_N"/>
</dbReference>
<evidence type="ECO:0000256" key="5">
    <source>
        <dbReference type="PROSITE-ProRule" id="PRU00519"/>
    </source>
</evidence>
<dbReference type="CDD" id="cd03044">
    <property type="entry name" value="GST_N_EF1Bgamma"/>
    <property type="match status" value="1"/>
</dbReference>
<feature type="domain" description="GST N-terminal" evidence="9">
    <location>
        <begin position="1"/>
        <end position="81"/>
    </location>
</feature>
<dbReference type="PANTHER" id="PTHR44372:SF13">
    <property type="entry name" value="ELONGATION FACTOR 1-GAMMA 1-RELATED"/>
    <property type="match status" value="1"/>
</dbReference>
<dbReference type="SUPFAM" id="SSF52833">
    <property type="entry name" value="Thioredoxin-like"/>
    <property type="match status" value="1"/>
</dbReference>
<evidence type="ECO:0000256" key="2">
    <source>
        <dbReference type="ARBA" id="ARBA00011237"/>
    </source>
</evidence>
<dbReference type="GO" id="GO:0004364">
    <property type="term" value="F:glutathione transferase activity"/>
    <property type="evidence" value="ECO:0007669"/>
    <property type="project" value="InterPro"/>
</dbReference>
<evidence type="ECO:0000256" key="6">
    <source>
        <dbReference type="RuleBase" id="RU003494"/>
    </source>
</evidence>
<feature type="domain" description="GST C-terminal" evidence="10">
    <location>
        <begin position="86"/>
        <end position="214"/>
    </location>
</feature>
<evidence type="ECO:0000256" key="4">
    <source>
        <dbReference type="ARBA" id="ARBA00022917"/>
    </source>
</evidence>
<proteinExistence type="inferred from homology"/>